<dbReference type="EMBL" id="JAIVGD010000026">
    <property type="protein sequence ID" value="KAH0740071.1"/>
    <property type="molecule type" value="Genomic_DNA"/>
</dbReference>
<evidence type="ECO:0000313" key="2">
    <source>
        <dbReference type="Proteomes" id="UP000826656"/>
    </source>
</evidence>
<comment type="caution">
    <text evidence="1">The sequence shown here is derived from an EMBL/GenBank/DDBJ whole genome shotgun (WGS) entry which is preliminary data.</text>
</comment>
<organism evidence="1 2">
    <name type="scientific">Solanum tuberosum</name>
    <name type="common">Potato</name>
    <dbReference type="NCBI Taxonomy" id="4113"/>
    <lineage>
        <taxon>Eukaryota</taxon>
        <taxon>Viridiplantae</taxon>
        <taxon>Streptophyta</taxon>
        <taxon>Embryophyta</taxon>
        <taxon>Tracheophyta</taxon>
        <taxon>Spermatophyta</taxon>
        <taxon>Magnoliopsida</taxon>
        <taxon>eudicotyledons</taxon>
        <taxon>Gunneridae</taxon>
        <taxon>Pentapetalae</taxon>
        <taxon>asterids</taxon>
        <taxon>lamiids</taxon>
        <taxon>Solanales</taxon>
        <taxon>Solanaceae</taxon>
        <taxon>Solanoideae</taxon>
        <taxon>Solaneae</taxon>
        <taxon>Solanum</taxon>
    </lineage>
</organism>
<reference evidence="1 2" key="1">
    <citation type="journal article" date="2021" name="bioRxiv">
        <title>Chromosome-scale and haplotype-resolved genome assembly of a tetraploid potato cultivar.</title>
        <authorList>
            <person name="Sun H."/>
            <person name="Jiao W.-B."/>
            <person name="Krause K."/>
            <person name="Campoy J.A."/>
            <person name="Goel M."/>
            <person name="Folz-Donahue K."/>
            <person name="Kukat C."/>
            <person name="Huettel B."/>
            <person name="Schneeberger K."/>
        </authorList>
    </citation>
    <scope>NUCLEOTIDE SEQUENCE [LARGE SCALE GENOMIC DNA]</scope>
    <source>
        <strain evidence="1">SolTubOtavaFocal</strain>
        <tissue evidence="1">Leaves</tissue>
    </source>
</reference>
<dbReference type="Proteomes" id="UP000826656">
    <property type="component" value="Unassembled WGS sequence"/>
</dbReference>
<accession>A0ABQ7U153</accession>
<proteinExistence type="predicted"/>
<keyword evidence="2" id="KW-1185">Reference proteome</keyword>
<protein>
    <submittedName>
        <fullName evidence="1">Uncharacterized protein</fullName>
    </submittedName>
</protein>
<sequence>MHLQASFFFLTRNRLIQSGGIGNSSFQTEGFGTSDDALSQLEADDKVNHINLPTTPCNTNSSHFCDSYHEGLDSDISSQSLNYFLPLPWHGFEHEILDIILRMEEKRKNQIQEQKKVKNCRKGKNKADTELKKLAWDFKRAMVRKIGAGLTKVILDESQNTHLECTGVEQ</sequence>
<gene>
    <name evidence="1" type="ORF">KY290_033114</name>
</gene>
<evidence type="ECO:0000313" key="1">
    <source>
        <dbReference type="EMBL" id="KAH0740071.1"/>
    </source>
</evidence>
<name>A0ABQ7U153_SOLTU</name>